<reference evidence="2 3" key="1">
    <citation type="submission" date="2024-11" db="EMBL/GenBank/DDBJ databases">
        <title>Chromosome-level genome assembly of Eucalyptus globulus Labill. provides insights into its genome evolution.</title>
        <authorList>
            <person name="Li X."/>
        </authorList>
    </citation>
    <scope>NUCLEOTIDE SEQUENCE [LARGE SCALE GENOMIC DNA]</scope>
    <source>
        <strain evidence="2">CL2024</strain>
        <tissue evidence="2">Fresh tender leaves</tissue>
    </source>
</reference>
<protein>
    <submittedName>
        <fullName evidence="2">Uncharacterized protein</fullName>
    </submittedName>
</protein>
<comment type="caution">
    <text evidence="2">The sequence shown here is derived from an EMBL/GenBank/DDBJ whole genome shotgun (WGS) entry which is preliminary data.</text>
</comment>
<dbReference type="EMBL" id="JBJKBG010000006">
    <property type="protein sequence ID" value="KAL3734367.1"/>
    <property type="molecule type" value="Genomic_DNA"/>
</dbReference>
<sequence length="338" mass="37638">MHEMTGNVRPQEWDSGLRLARYKYTRVWEACLEKLSLVEKITSEKLTSLLLSKMASSIETSKISGHFRSISLPSRSHPLATTAEEHLSRLRSSEAASSSSLASQSLGELKSLYDCIDDLLQLPLTQQVLSHLRSPAEDSLDLSLMHLDVCGNVREAFSQTKECIQELKSSLRRRKGGDSSFAVEVEAYINSRKKLNKVISKYLRNLKKEGSKKASHNEATLSILTEAGEISVSVFGSLLGFLALTSASTKPRGWSRVSKLLGPKRVSRDGGKETNEVQGLDALVLSLRSCKDINNQVGDLSKRIEELEASIREIEDELECIFRRLVKLRVSLLNIVNH</sequence>
<keyword evidence="3" id="KW-1185">Reference proteome</keyword>
<dbReference type="Pfam" id="PF03087">
    <property type="entry name" value="BPS1"/>
    <property type="match status" value="1"/>
</dbReference>
<dbReference type="PANTHER" id="PTHR33070">
    <property type="entry name" value="OS06G0725500 PROTEIN"/>
    <property type="match status" value="1"/>
</dbReference>
<dbReference type="Proteomes" id="UP001634007">
    <property type="component" value="Unassembled WGS sequence"/>
</dbReference>
<organism evidence="2 3">
    <name type="scientific">Eucalyptus globulus</name>
    <name type="common">Tasmanian blue gum</name>
    <dbReference type="NCBI Taxonomy" id="34317"/>
    <lineage>
        <taxon>Eukaryota</taxon>
        <taxon>Viridiplantae</taxon>
        <taxon>Streptophyta</taxon>
        <taxon>Embryophyta</taxon>
        <taxon>Tracheophyta</taxon>
        <taxon>Spermatophyta</taxon>
        <taxon>Magnoliopsida</taxon>
        <taxon>eudicotyledons</taxon>
        <taxon>Gunneridae</taxon>
        <taxon>Pentapetalae</taxon>
        <taxon>rosids</taxon>
        <taxon>malvids</taxon>
        <taxon>Myrtales</taxon>
        <taxon>Myrtaceae</taxon>
        <taxon>Myrtoideae</taxon>
        <taxon>Eucalypteae</taxon>
        <taxon>Eucalyptus</taxon>
    </lineage>
</organism>
<evidence type="ECO:0000256" key="1">
    <source>
        <dbReference type="SAM" id="Coils"/>
    </source>
</evidence>
<name>A0ABD3K627_EUCGL</name>
<keyword evidence="1" id="KW-0175">Coiled coil</keyword>
<evidence type="ECO:0000313" key="2">
    <source>
        <dbReference type="EMBL" id="KAL3734367.1"/>
    </source>
</evidence>
<dbReference type="InterPro" id="IPR004320">
    <property type="entry name" value="BPS1_pln"/>
</dbReference>
<dbReference type="PANTHER" id="PTHR33070:SF115">
    <property type="entry name" value="T23E18.15"/>
    <property type="match status" value="1"/>
</dbReference>
<gene>
    <name evidence="2" type="ORF">ACJRO7_023682</name>
</gene>
<feature type="coiled-coil region" evidence="1">
    <location>
        <begin position="290"/>
        <end position="324"/>
    </location>
</feature>
<accession>A0ABD3K627</accession>
<dbReference type="AlphaFoldDB" id="A0ABD3K627"/>
<evidence type="ECO:0000313" key="3">
    <source>
        <dbReference type="Proteomes" id="UP001634007"/>
    </source>
</evidence>
<proteinExistence type="predicted"/>